<dbReference type="AlphaFoldDB" id="A0A1E5XN66"/>
<comment type="subcellular location">
    <subcellularLocation>
        <location evidence="1">Cell membrane</location>
        <topology evidence="1">Multi-pass membrane protein</topology>
    </subcellularLocation>
    <subcellularLocation>
        <location evidence="6">Membrane</location>
        <topology evidence="6">Multi-pass membrane protein</topology>
    </subcellularLocation>
</comment>
<proteinExistence type="inferred from homology"/>
<keyword evidence="3 7" id="KW-0812">Transmembrane</keyword>
<evidence type="ECO:0000256" key="1">
    <source>
        <dbReference type="ARBA" id="ARBA00004651"/>
    </source>
</evidence>
<evidence type="ECO:0000313" key="10">
    <source>
        <dbReference type="Proteomes" id="UP000095463"/>
    </source>
</evidence>
<dbReference type="Pfam" id="PF01618">
    <property type="entry name" value="MotA_ExbB"/>
    <property type="match status" value="1"/>
</dbReference>
<feature type="transmembrane region" description="Helical" evidence="7">
    <location>
        <begin position="198"/>
        <end position="223"/>
    </location>
</feature>
<gene>
    <name evidence="9" type="ORF">VW23_023265</name>
</gene>
<organism evidence="9 10">
    <name type="scientific">Devosia insulae DS-56</name>
    <dbReference type="NCBI Taxonomy" id="1116389"/>
    <lineage>
        <taxon>Bacteria</taxon>
        <taxon>Pseudomonadati</taxon>
        <taxon>Pseudomonadota</taxon>
        <taxon>Alphaproteobacteria</taxon>
        <taxon>Hyphomicrobiales</taxon>
        <taxon>Devosiaceae</taxon>
        <taxon>Devosia</taxon>
    </lineage>
</organism>
<dbReference type="EMBL" id="LAJE02000237">
    <property type="protein sequence ID" value="OEO30011.1"/>
    <property type="molecule type" value="Genomic_DNA"/>
</dbReference>
<keyword evidence="6" id="KW-0653">Protein transport</keyword>
<dbReference type="InterPro" id="IPR002898">
    <property type="entry name" value="MotA_ExbB_proton_chnl"/>
</dbReference>
<feature type="domain" description="MotA/TolQ/ExbB proton channel" evidence="8">
    <location>
        <begin position="168"/>
        <end position="232"/>
    </location>
</feature>
<evidence type="ECO:0000313" key="9">
    <source>
        <dbReference type="EMBL" id="OEO30011.1"/>
    </source>
</evidence>
<evidence type="ECO:0000256" key="6">
    <source>
        <dbReference type="RuleBase" id="RU004057"/>
    </source>
</evidence>
<keyword evidence="6" id="KW-0813">Transport</keyword>
<evidence type="ECO:0000256" key="7">
    <source>
        <dbReference type="SAM" id="Phobius"/>
    </source>
</evidence>
<evidence type="ECO:0000259" key="8">
    <source>
        <dbReference type="Pfam" id="PF01618"/>
    </source>
</evidence>
<dbReference type="Proteomes" id="UP000095463">
    <property type="component" value="Unassembled WGS sequence"/>
</dbReference>
<keyword evidence="10" id="KW-1185">Reference proteome</keyword>
<sequence length="261" mass="27956">MDDVKAAVIGSPIERRDYNPVLRWLIVTVLVAIGLLTLWQLGFLGSVVQSDHTRISLLIFAIFVITSLHCLVQAIDISRELIAARRARAVIEAQSTSGFRLAGNNVLTGAGTLLEQGVLTTHVGNLVRKAEIRGKGQLDQTLLLRSVADKLRAREKIGLFVSESLLRLALLGTAIGFILMLIPIAGLTSFEADTLRGALSGMTGGMAVALNVTVAGIATALILKFQYFQLDAAIGELFSGIAEVSEIYVVPAIERSHDGRA</sequence>
<feature type="transmembrane region" description="Helical" evidence="7">
    <location>
        <begin position="21"/>
        <end position="43"/>
    </location>
</feature>
<evidence type="ECO:0000256" key="5">
    <source>
        <dbReference type="ARBA" id="ARBA00023136"/>
    </source>
</evidence>
<comment type="similarity">
    <text evidence="6">Belongs to the exbB/tolQ family.</text>
</comment>
<keyword evidence="4 7" id="KW-1133">Transmembrane helix</keyword>
<dbReference type="GO" id="GO:0015031">
    <property type="term" value="P:protein transport"/>
    <property type="evidence" value="ECO:0007669"/>
    <property type="project" value="UniProtKB-KW"/>
</dbReference>
<reference evidence="9 10" key="1">
    <citation type="journal article" date="2015" name="Genome Announc.">
        <title>Genome Assemblies of Three Soil-Associated Devosia species: D. insulae, D. limi, and D. soli.</title>
        <authorList>
            <person name="Hassan Y.I."/>
            <person name="Lepp D."/>
            <person name="Zhou T."/>
        </authorList>
    </citation>
    <scope>NUCLEOTIDE SEQUENCE [LARGE SCALE GENOMIC DNA]</scope>
    <source>
        <strain evidence="9 10">DS-56</strain>
    </source>
</reference>
<dbReference type="GO" id="GO:0005886">
    <property type="term" value="C:plasma membrane"/>
    <property type="evidence" value="ECO:0007669"/>
    <property type="project" value="UniProtKB-SubCell"/>
</dbReference>
<keyword evidence="2" id="KW-1003">Cell membrane</keyword>
<accession>A0A1E5XN66</accession>
<feature type="transmembrane region" description="Helical" evidence="7">
    <location>
        <begin position="165"/>
        <end position="186"/>
    </location>
</feature>
<name>A0A1E5XN66_9HYPH</name>
<dbReference type="OrthoDB" id="7334280at2"/>
<protein>
    <recommendedName>
        <fullName evidence="8">MotA/TolQ/ExbB proton channel domain-containing protein</fullName>
    </recommendedName>
</protein>
<keyword evidence="5 7" id="KW-0472">Membrane</keyword>
<evidence type="ECO:0000256" key="4">
    <source>
        <dbReference type="ARBA" id="ARBA00022989"/>
    </source>
</evidence>
<evidence type="ECO:0000256" key="3">
    <source>
        <dbReference type="ARBA" id="ARBA00022692"/>
    </source>
</evidence>
<feature type="transmembrane region" description="Helical" evidence="7">
    <location>
        <begin position="55"/>
        <end position="75"/>
    </location>
</feature>
<dbReference type="RefSeq" id="WP_069910753.1">
    <property type="nucleotide sequence ID" value="NZ_LAJE02000237.1"/>
</dbReference>
<evidence type="ECO:0000256" key="2">
    <source>
        <dbReference type="ARBA" id="ARBA00022475"/>
    </source>
</evidence>
<comment type="caution">
    <text evidence="9">The sequence shown here is derived from an EMBL/GenBank/DDBJ whole genome shotgun (WGS) entry which is preliminary data.</text>
</comment>